<keyword evidence="1" id="KW-0732">Signal</keyword>
<evidence type="ECO:0000256" key="1">
    <source>
        <dbReference type="SAM" id="SignalP"/>
    </source>
</evidence>
<sequence>MMMRMVMLRSMWSTVLLLLIRKQQRYDGILGRNLGDLGFVVLQTGRLVRLQLHRSHIVRRLFALVRLQVVVVVLR</sequence>
<feature type="signal peptide" evidence="1">
    <location>
        <begin position="1"/>
        <end position="17"/>
    </location>
</feature>
<dbReference type="EMBL" id="GGFJ01013996">
    <property type="protein sequence ID" value="MBW63137.1"/>
    <property type="molecule type" value="Transcribed_RNA"/>
</dbReference>
<dbReference type="AlphaFoldDB" id="A0A2M4CCR0"/>
<accession>A0A2M4CCR0</accession>
<proteinExistence type="predicted"/>
<name>A0A2M4CCR0_9DIPT</name>
<evidence type="ECO:0000313" key="2">
    <source>
        <dbReference type="EMBL" id="MBW63137.1"/>
    </source>
</evidence>
<feature type="chain" id="PRO_5014863135" evidence="1">
    <location>
        <begin position="18"/>
        <end position="75"/>
    </location>
</feature>
<organism evidence="2">
    <name type="scientific">Anopheles marajoara</name>
    <dbReference type="NCBI Taxonomy" id="58244"/>
    <lineage>
        <taxon>Eukaryota</taxon>
        <taxon>Metazoa</taxon>
        <taxon>Ecdysozoa</taxon>
        <taxon>Arthropoda</taxon>
        <taxon>Hexapoda</taxon>
        <taxon>Insecta</taxon>
        <taxon>Pterygota</taxon>
        <taxon>Neoptera</taxon>
        <taxon>Endopterygota</taxon>
        <taxon>Diptera</taxon>
        <taxon>Nematocera</taxon>
        <taxon>Culicoidea</taxon>
        <taxon>Culicidae</taxon>
        <taxon>Anophelinae</taxon>
        <taxon>Anopheles</taxon>
    </lineage>
</organism>
<protein>
    <submittedName>
        <fullName evidence="2">Putative secreted protein</fullName>
    </submittedName>
</protein>
<reference evidence="2" key="1">
    <citation type="submission" date="2018-01" db="EMBL/GenBank/DDBJ databases">
        <title>An insight into the sialome of Amazonian anophelines.</title>
        <authorList>
            <person name="Ribeiro J.M."/>
            <person name="Scarpassa V."/>
            <person name="Calvo E."/>
        </authorList>
    </citation>
    <scope>NUCLEOTIDE SEQUENCE</scope>
    <source>
        <tissue evidence="2">Salivary glands</tissue>
    </source>
</reference>